<dbReference type="Proteomes" id="UP000012960">
    <property type="component" value="Unplaced"/>
</dbReference>
<dbReference type="AlphaFoldDB" id="A0A804IQQ1"/>
<evidence type="ECO:0000313" key="1">
    <source>
        <dbReference type="EMBL" id="CAG1842539.1"/>
    </source>
</evidence>
<organism evidence="2 3">
    <name type="scientific">Musa acuminata subsp. malaccensis</name>
    <name type="common">Wild banana</name>
    <name type="synonym">Musa malaccensis</name>
    <dbReference type="NCBI Taxonomy" id="214687"/>
    <lineage>
        <taxon>Eukaryota</taxon>
        <taxon>Viridiplantae</taxon>
        <taxon>Streptophyta</taxon>
        <taxon>Embryophyta</taxon>
        <taxon>Tracheophyta</taxon>
        <taxon>Spermatophyta</taxon>
        <taxon>Magnoliopsida</taxon>
        <taxon>Liliopsida</taxon>
        <taxon>Zingiberales</taxon>
        <taxon>Musaceae</taxon>
        <taxon>Musa</taxon>
    </lineage>
</organism>
<dbReference type="EMBL" id="HG996469">
    <property type="protein sequence ID" value="CAG1842539.1"/>
    <property type="molecule type" value="Genomic_DNA"/>
</dbReference>
<evidence type="ECO:0000313" key="3">
    <source>
        <dbReference type="Proteomes" id="UP000012960"/>
    </source>
</evidence>
<dbReference type="InParanoid" id="A0A804IQQ1"/>
<dbReference type="EnsemblPlants" id="Ma04_t17230.1">
    <property type="protein sequence ID" value="Ma04_p17230.1"/>
    <property type="gene ID" value="Ma04_g17230"/>
</dbReference>
<reference evidence="2" key="2">
    <citation type="submission" date="2021-05" db="UniProtKB">
        <authorList>
            <consortium name="EnsemblPlants"/>
        </authorList>
    </citation>
    <scope>IDENTIFICATION</scope>
    <source>
        <strain evidence="2">subsp. malaccensis</strain>
    </source>
</reference>
<accession>A0A804IQQ1</accession>
<evidence type="ECO:0000313" key="2">
    <source>
        <dbReference type="EnsemblPlants" id="Ma04_p17230.1"/>
    </source>
</evidence>
<keyword evidence="3" id="KW-1185">Reference proteome</keyword>
<name>A0A804IQQ1_MUSAM</name>
<dbReference type="Gramene" id="Ma04_t17230.1">
    <property type="protein sequence ID" value="Ma04_p17230.1"/>
    <property type="gene ID" value="Ma04_g17230"/>
</dbReference>
<gene>
    <name evidence="1" type="ORF">GSMUA_123340.1</name>
</gene>
<sequence>MTNSSTSPPGRRLRILTRELGHSGSSATTHQFINSSVVIDISIEITYRLSIHPSYAAD</sequence>
<reference evidence="1" key="1">
    <citation type="submission" date="2021-03" db="EMBL/GenBank/DDBJ databases">
        <authorList>
            <consortium name="Genoscope - CEA"/>
            <person name="William W."/>
        </authorList>
    </citation>
    <scope>NUCLEOTIDE SEQUENCE</scope>
    <source>
        <strain evidence="1">Doubled-haploid Pahang</strain>
    </source>
</reference>
<protein>
    <submittedName>
        <fullName evidence="1">(wild Malaysian banana) hypothetical protein</fullName>
    </submittedName>
</protein>
<proteinExistence type="predicted"/>